<evidence type="ECO:0000256" key="1">
    <source>
        <dbReference type="SAM" id="MobiDB-lite"/>
    </source>
</evidence>
<dbReference type="Proteomes" id="UP001066276">
    <property type="component" value="Chromosome 3_1"/>
</dbReference>
<accession>A0AAV7UEL7</accession>
<name>A0AAV7UEL7_PLEWA</name>
<dbReference type="AlphaFoldDB" id="A0AAV7UEL7"/>
<feature type="region of interest" description="Disordered" evidence="1">
    <location>
        <begin position="52"/>
        <end position="78"/>
    </location>
</feature>
<keyword evidence="3" id="KW-1185">Reference proteome</keyword>
<dbReference type="EMBL" id="JANPWB010000005">
    <property type="protein sequence ID" value="KAJ1187317.1"/>
    <property type="molecule type" value="Genomic_DNA"/>
</dbReference>
<reference evidence="2" key="1">
    <citation type="journal article" date="2022" name="bioRxiv">
        <title>Sequencing and chromosome-scale assembly of the giantPleurodeles waltlgenome.</title>
        <authorList>
            <person name="Brown T."/>
            <person name="Elewa A."/>
            <person name="Iarovenko S."/>
            <person name="Subramanian E."/>
            <person name="Araus A.J."/>
            <person name="Petzold A."/>
            <person name="Susuki M."/>
            <person name="Suzuki K.-i.T."/>
            <person name="Hayashi T."/>
            <person name="Toyoda A."/>
            <person name="Oliveira C."/>
            <person name="Osipova E."/>
            <person name="Leigh N.D."/>
            <person name="Simon A."/>
            <person name="Yun M.H."/>
        </authorList>
    </citation>
    <scope>NUCLEOTIDE SEQUENCE</scope>
    <source>
        <strain evidence="2">20211129_DDA</strain>
        <tissue evidence="2">Liver</tissue>
    </source>
</reference>
<feature type="compositionally biased region" description="Basic and acidic residues" evidence="1">
    <location>
        <begin position="52"/>
        <end position="66"/>
    </location>
</feature>
<protein>
    <submittedName>
        <fullName evidence="2">Uncharacterized protein</fullName>
    </submittedName>
</protein>
<organism evidence="2 3">
    <name type="scientific">Pleurodeles waltl</name>
    <name type="common">Iberian ribbed newt</name>
    <dbReference type="NCBI Taxonomy" id="8319"/>
    <lineage>
        <taxon>Eukaryota</taxon>
        <taxon>Metazoa</taxon>
        <taxon>Chordata</taxon>
        <taxon>Craniata</taxon>
        <taxon>Vertebrata</taxon>
        <taxon>Euteleostomi</taxon>
        <taxon>Amphibia</taxon>
        <taxon>Batrachia</taxon>
        <taxon>Caudata</taxon>
        <taxon>Salamandroidea</taxon>
        <taxon>Salamandridae</taxon>
        <taxon>Pleurodelinae</taxon>
        <taxon>Pleurodeles</taxon>
    </lineage>
</organism>
<evidence type="ECO:0000313" key="2">
    <source>
        <dbReference type="EMBL" id="KAJ1187317.1"/>
    </source>
</evidence>
<gene>
    <name evidence="2" type="ORF">NDU88_004094</name>
</gene>
<proteinExistence type="predicted"/>
<evidence type="ECO:0000313" key="3">
    <source>
        <dbReference type="Proteomes" id="UP001066276"/>
    </source>
</evidence>
<comment type="caution">
    <text evidence="2">The sequence shown here is derived from an EMBL/GenBank/DDBJ whole genome shotgun (WGS) entry which is preliminary data.</text>
</comment>
<sequence length="112" mass="12170">MMQECPMSIVMLLPGAECGHTGPEPLGLKLTRCKRQSCAGASQVKLNKVEWQARRRGRSGEAEKTRAAKQSRSHSGEVAAMRMAKLDRSRLGEVNAVRVAKQGMSCSGEQSI</sequence>